<protein>
    <recommendedName>
        <fullName evidence="5">Peptidase C14 caspase domain-containing protein</fullName>
    </recommendedName>
</protein>
<dbReference type="PANTHER" id="PTHR48104">
    <property type="entry name" value="METACASPASE-4"/>
    <property type="match status" value="1"/>
</dbReference>
<evidence type="ECO:0000256" key="3">
    <source>
        <dbReference type="ARBA" id="ARBA00022807"/>
    </source>
</evidence>
<feature type="region of interest" description="Disordered" evidence="4">
    <location>
        <begin position="1"/>
        <end position="53"/>
    </location>
</feature>
<dbReference type="SUPFAM" id="SSF52129">
    <property type="entry name" value="Caspase-like"/>
    <property type="match status" value="1"/>
</dbReference>
<keyword evidence="3" id="KW-0645">Protease</keyword>
<gene>
    <name evidence="6" type="ORF">K450DRAFT_234882</name>
</gene>
<evidence type="ECO:0000256" key="2">
    <source>
        <dbReference type="ARBA" id="ARBA00022703"/>
    </source>
</evidence>
<dbReference type="GeneID" id="75913342"/>
<dbReference type="GO" id="GO:0005737">
    <property type="term" value="C:cytoplasm"/>
    <property type="evidence" value="ECO:0007669"/>
    <property type="project" value="TreeGrafter"/>
</dbReference>
<keyword evidence="7" id="KW-1185">Reference proteome</keyword>
<dbReference type="Proteomes" id="UP001206595">
    <property type="component" value="Unassembled WGS sequence"/>
</dbReference>
<dbReference type="PANTHER" id="PTHR48104:SF30">
    <property type="entry name" value="METACASPASE-1"/>
    <property type="match status" value="1"/>
</dbReference>
<name>A0AAD5EBG8_UMBRA</name>
<keyword evidence="3" id="KW-0378">Hydrolase</keyword>
<evidence type="ECO:0000256" key="4">
    <source>
        <dbReference type="SAM" id="MobiDB-lite"/>
    </source>
</evidence>
<dbReference type="GO" id="GO:0006915">
    <property type="term" value="P:apoptotic process"/>
    <property type="evidence" value="ECO:0007669"/>
    <property type="project" value="UniProtKB-KW"/>
</dbReference>
<keyword evidence="3" id="KW-0788">Thiol protease</keyword>
<evidence type="ECO:0000313" key="7">
    <source>
        <dbReference type="Proteomes" id="UP001206595"/>
    </source>
</evidence>
<dbReference type="Gene3D" id="3.40.50.12660">
    <property type="match status" value="1"/>
</dbReference>
<dbReference type="InterPro" id="IPR050452">
    <property type="entry name" value="Metacaspase"/>
</dbReference>
<evidence type="ECO:0000259" key="5">
    <source>
        <dbReference type="Pfam" id="PF00656"/>
    </source>
</evidence>
<dbReference type="AlphaFoldDB" id="A0AAD5EBG8"/>
<accession>A0AAD5EBG8</accession>
<keyword evidence="2" id="KW-0053">Apoptosis</keyword>
<organism evidence="6 7">
    <name type="scientific">Umbelopsis ramanniana AG</name>
    <dbReference type="NCBI Taxonomy" id="1314678"/>
    <lineage>
        <taxon>Eukaryota</taxon>
        <taxon>Fungi</taxon>
        <taxon>Fungi incertae sedis</taxon>
        <taxon>Mucoromycota</taxon>
        <taxon>Mucoromycotina</taxon>
        <taxon>Umbelopsidomycetes</taxon>
        <taxon>Umbelopsidales</taxon>
        <taxon>Umbelopsidaceae</taxon>
        <taxon>Umbelopsis</taxon>
    </lineage>
</organism>
<dbReference type="Pfam" id="PF00656">
    <property type="entry name" value="Peptidase_C14"/>
    <property type="match status" value="1"/>
</dbReference>
<comment type="caution">
    <text evidence="6">The sequence shown here is derived from an EMBL/GenBank/DDBJ whole genome shotgun (WGS) entry which is preliminary data.</text>
</comment>
<evidence type="ECO:0000313" key="6">
    <source>
        <dbReference type="EMBL" id="KAI8580851.1"/>
    </source>
</evidence>
<dbReference type="GO" id="GO:0004197">
    <property type="term" value="F:cysteine-type endopeptidase activity"/>
    <property type="evidence" value="ECO:0007669"/>
    <property type="project" value="InterPro"/>
</dbReference>
<evidence type="ECO:0000256" key="1">
    <source>
        <dbReference type="ARBA" id="ARBA00009005"/>
    </source>
</evidence>
<dbReference type="RefSeq" id="XP_051445855.1">
    <property type="nucleotide sequence ID" value="XM_051587997.1"/>
</dbReference>
<proteinExistence type="inferred from homology"/>
<dbReference type="InterPro" id="IPR029030">
    <property type="entry name" value="Caspase-like_dom_sf"/>
</dbReference>
<sequence>MLTISPLGPDPVFRPNDPPLNVANYPQPPYSSHNQAPSPVPYGPPGGQQNQNQNQNQQFYMHVHPQLQNRPPPSFQLSNCQGRKRALLVGINYFNSPNELKGCINDVHNVKSFLISMYGFRQEDMVVLTDDQRDPKFVPTKQNIISGMQWLIHDARPNDSFFYHYSGHGGRVRDVDGDEDDGYDETIYPVDHKMYPNDSGQITDDIMHDIMVRPLPPGCRLTAVFDSCHSGTALDLPYIYSTQGVLKEQNMFKDAGSGLLTAGLAYASGNLGGAMSSVMGLGKKFMNGKNVTEQNRANKSSPADVIMFSGCKDDQTSADANEAGMNTGAMSYAFTTALRQNRNLSYQQLLNVVRQILKEKYSQRPQLSSSHPIDVNLLFIL</sequence>
<comment type="similarity">
    <text evidence="1">Belongs to the peptidase C14B family.</text>
</comment>
<dbReference type="EMBL" id="MU620909">
    <property type="protein sequence ID" value="KAI8580851.1"/>
    <property type="molecule type" value="Genomic_DNA"/>
</dbReference>
<feature type="domain" description="Peptidase C14 caspase" evidence="5">
    <location>
        <begin position="83"/>
        <end position="372"/>
    </location>
</feature>
<dbReference type="InterPro" id="IPR011600">
    <property type="entry name" value="Pept_C14_caspase"/>
</dbReference>
<reference evidence="6" key="2">
    <citation type="journal article" date="2022" name="Proc. Natl. Acad. Sci. U.S.A.">
        <title>Diploid-dominant life cycles characterize the early evolution of Fungi.</title>
        <authorList>
            <person name="Amses K.R."/>
            <person name="Simmons D.R."/>
            <person name="Longcore J.E."/>
            <person name="Mondo S.J."/>
            <person name="Seto K."/>
            <person name="Jeronimo G.H."/>
            <person name="Bonds A.E."/>
            <person name="Quandt C.A."/>
            <person name="Davis W.J."/>
            <person name="Chang Y."/>
            <person name="Federici B.A."/>
            <person name="Kuo A."/>
            <person name="LaButti K."/>
            <person name="Pangilinan J."/>
            <person name="Andreopoulos W."/>
            <person name="Tritt A."/>
            <person name="Riley R."/>
            <person name="Hundley H."/>
            <person name="Johnson J."/>
            <person name="Lipzen A."/>
            <person name="Barry K."/>
            <person name="Lang B.F."/>
            <person name="Cuomo C.A."/>
            <person name="Buchler N.E."/>
            <person name="Grigoriev I.V."/>
            <person name="Spatafora J.W."/>
            <person name="Stajich J.E."/>
            <person name="James T.Y."/>
        </authorList>
    </citation>
    <scope>NUCLEOTIDE SEQUENCE</scope>
    <source>
        <strain evidence="6">AG</strain>
    </source>
</reference>
<reference evidence="6" key="1">
    <citation type="submission" date="2021-06" db="EMBL/GenBank/DDBJ databases">
        <authorList>
            <consortium name="DOE Joint Genome Institute"/>
            <person name="Mondo S.J."/>
            <person name="Amses K.R."/>
            <person name="Simmons D.R."/>
            <person name="Longcore J.E."/>
            <person name="Seto K."/>
            <person name="Alves G.H."/>
            <person name="Bonds A.E."/>
            <person name="Quandt C.A."/>
            <person name="Davis W.J."/>
            <person name="Chang Y."/>
            <person name="Letcher P.M."/>
            <person name="Powell M.J."/>
            <person name="Kuo A."/>
            <person name="Labutti K."/>
            <person name="Pangilinan J."/>
            <person name="Andreopoulos W."/>
            <person name="Tritt A."/>
            <person name="Riley R."/>
            <person name="Hundley H."/>
            <person name="Johnson J."/>
            <person name="Lipzen A."/>
            <person name="Barry K."/>
            <person name="Berbee M.L."/>
            <person name="Buchler N.E."/>
            <person name="Grigoriev I.V."/>
            <person name="Spatafora J.W."/>
            <person name="Stajich J.E."/>
            <person name="James T.Y."/>
        </authorList>
    </citation>
    <scope>NUCLEOTIDE SEQUENCE</scope>
    <source>
        <strain evidence="6">AG</strain>
    </source>
</reference>
<dbReference type="GO" id="GO:0006508">
    <property type="term" value="P:proteolysis"/>
    <property type="evidence" value="ECO:0007669"/>
    <property type="project" value="InterPro"/>
</dbReference>